<accession>A0A9N9EIX1</accession>
<dbReference type="AlphaFoldDB" id="A0A9N9EIX1"/>
<dbReference type="OrthoDB" id="2445072at2759"/>
<feature type="non-terminal residue" evidence="1">
    <location>
        <position position="1"/>
    </location>
</feature>
<gene>
    <name evidence="1" type="ORF">ALEPTO_LOCUS10872</name>
</gene>
<proteinExistence type="predicted"/>
<evidence type="ECO:0000313" key="1">
    <source>
        <dbReference type="EMBL" id="CAG8681545.1"/>
    </source>
</evidence>
<comment type="caution">
    <text evidence="1">The sequence shown here is derived from an EMBL/GenBank/DDBJ whole genome shotgun (WGS) entry which is preliminary data.</text>
</comment>
<protein>
    <submittedName>
        <fullName evidence="1">14480_t:CDS:1</fullName>
    </submittedName>
</protein>
<organism evidence="1 2">
    <name type="scientific">Ambispora leptoticha</name>
    <dbReference type="NCBI Taxonomy" id="144679"/>
    <lineage>
        <taxon>Eukaryota</taxon>
        <taxon>Fungi</taxon>
        <taxon>Fungi incertae sedis</taxon>
        <taxon>Mucoromycota</taxon>
        <taxon>Glomeromycotina</taxon>
        <taxon>Glomeromycetes</taxon>
        <taxon>Archaeosporales</taxon>
        <taxon>Ambisporaceae</taxon>
        <taxon>Ambispora</taxon>
    </lineage>
</organism>
<dbReference type="Proteomes" id="UP000789508">
    <property type="component" value="Unassembled WGS sequence"/>
</dbReference>
<evidence type="ECO:0000313" key="2">
    <source>
        <dbReference type="Proteomes" id="UP000789508"/>
    </source>
</evidence>
<dbReference type="EMBL" id="CAJVPS010014295">
    <property type="protein sequence ID" value="CAG8681545.1"/>
    <property type="molecule type" value="Genomic_DNA"/>
</dbReference>
<sequence length="100" mass="11598">PNDSSVKSDMKKRSKNVGIFNKLKNWEKFIVSNDSDDDSYDSDDDSYDSDYDSIKQQFLEADKLSKEMAIIMQKHENIKYTSKPIDMKGIVSELNNYKSN</sequence>
<reference evidence="1" key="1">
    <citation type="submission" date="2021-06" db="EMBL/GenBank/DDBJ databases">
        <authorList>
            <person name="Kallberg Y."/>
            <person name="Tangrot J."/>
            <person name="Rosling A."/>
        </authorList>
    </citation>
    <scope>NUCLEOTIDE SEQUENCE</scope>
    <source>
        <strain evidence="1">FL130A</strain>
    </source>
</reference>
<keyword evidence="2" id="KW-1185">Reference proteome</keyword>
<name>A0A9N9EIX1_9GLOM</name>